<evidence type="ECO:0000313" key="8">
    <source>
        <dbReference type="EMBL" id="GGW52996.1"/>
    </source>
</evidence>
<protein>
    <recommendedName>
        <fullName evidence="2 6">Cryptochrome DASH</fullName>
    </recommendedName>
</protein>
<dbReference type="InterPro" id="IPR002081">
    <property type="entry name" value="Cryptochrome/DNA_photolyase_1"/>
</dbReference>
<dbReference type="InterPro" id="IPR036134">
    <property type="entry name" value="Crypto/Photolyase_FAD-like_sf"/>
</dbReference>
<evidence type="ECO:0000256" key="4">
    <source>
        <dbReference type="ARBA" id="ARBA00022827"/>
    </source>
</evidence>
<comment type="cofactor">
    <cofactor evidence="6">
        <name>FAD</name>
        <dbReference type="ChEBI" id="CHEBI:57692"/>
    </cofactor>
    <text evidence="6">Binds 1 FAD per subunit.</text>
</comment>
<comment type="similarity">
    <text evidence="1 6">Belongs to the DNA photolyase class-1 family.</text>
</comment>
<dbReference type="Gene3D" id="3.40.50.620">
    <property type="entry name" value="HUPs"/>
    <property type="match status" value="1"/>
</dbReference>
<dbReference type="InterPro" id="IPR036155">
    <property type="entry name" value="Crypto/Photolyase_N_sf"/>
</dbReference>
<dbReference type="Proteomes" id="UP000634667">
    <property type="component" value="Unassembled WGS sequence"/>
</dbReference>
<feature type="domain" description="Photolyase/cryptochrome alpha/beta" evidence="7">
    <location>
        <begin position="1"/>
        <end position="127"/>
    </location>
</feature>
<dbReference type="EMBL" id="BMYR01000002">
    <property type="protein sequence ID" value="GGW52996.1"/>
    <property type="molecule type" value="Genomic_DNA"/>
</dbReference>
<dbReference type="SUPFAM" id="SSF52425">
    <property type="entry name" value="Cryptochrome/photolyase, N-terminal domain"/>
    <property type="match status" value="1"/>
</dbReference>
<dbReference type="InterPro" id="IPR014729">
    <property type="entry name" value="Rossmann-like_a/b/a_fold"/>
</dbReference>
<comment type="cofactor">
    <cofactor evidence="6">
        <name>(6R)-5,10-methylene-5,6,7,8-tetrahydrofolate</name>
        <dbReference type="ChEBI" id="CHEBI:15636"/>
    </cofactor>
    <text evidence="6">Binds 1 5,10-methenyltetrahydrofolate (MTHF) per subunit.</text>
</comment>
<keyword evidence="4 6" id="KW-0274">FAD</keyword>
<dbReference type="NCBIfam" id="TIGR02765">
    <property type="entry name" value="crypto_DASH"/>
    <property type="match status" value="1"/>
</dbReference>
<reference evidence="9" key="1">
    <citation type="journal article" date="2019" name="Int. J. Syst. Evol. Microbiol.">
        <title>The Global Catalogue of Microorganisms (GCM) 10K type strain sequencing project: providing services to taxonomists for standard genome sequencing and annotation.</title>
        <authorList>
            <consortium name="The Broad Institute Genomics Platform"/>
            <consortium name="The Broad Institute Genome Sequencing Center for Infectious Disease"/>
            <person name="Wu L."/>
            <person name="Ma J."/>
        </authorList>
    </citation>
    <scope>NUCLEOTIDE SEQUENCE [LARGE SCALE GENOMIC DNA]</scope>
    <source>
        <strain evidence="9">KCTC 23723</strain>
    </source>
</reference>
<proteinExistence type="inferred from homology"/>
<dbReference type="PANTHER" id="PTHR11455:SF22">
    <property type="entry name" value="CRYPTOCHROME DASH"/>
    <property type="match status" value="1"/>
</dbReference>
<dbReference type="Gene3D" id="1.25.40.80">
    <property type="match status" value="1"/>
</dbReference>
<name>A0ABQ2WFH8_9ALTE</name>
<evidence type="ECO:0000256" key="1">
    <source>
        <dbReference type="ARBA" id="ARBA00005862"/>
    </source>
</evidence>
<dbReference type="InterPro" id="IPR006050">
    <property type="entry name" value="DNA_photolyase_N"/>
</dbReference>
<evidence type="ECO:0000256" key="6">
    <source>
        <dbReference type="RuleBase" id="RU367151"/>
    </source>
</evidence>
<comment type="caution">
    <text evidence="8">The sequence shown here is derived from an EMBL/GenBank/DDBJ whole genome shotgun (WGS) entry which is preliminary data.</text>
</comment>
<dbReference type="InterPro" id="IPR005101">
    <property type="entry name" value="Cryptochr/Photolyase_FAD-bd"/>
</dbReference>
<evidence type="ECO:0000256" key="2">
    <source>
        <dbReference type="ARBA" id="ARBA00017881"/>
    </source>
</evidence>
<keyword evidence="9" id="KW-1185">Reference proteome</keyword>
<dbReference type="Pfam" id="PF00875">
    <property type="entry name" value="DNA_photolyase"/>
    <property type="match status" value="1"/>
</dbReference>
<dbReference type="SUPFAM" id="SSF48173">
    <property type="entry name" value="Cryptochrome/photolyase FAD-binding domain"/>
    <property type="match status" value="1"/>
</dbReference>
<evidence type="ECO:0000256" key="5">
    <source>
        <dbReference type="ARBA" id="ARBA00022991"/>
    </source>
</evidence>
<dbReference type="PRINTS" id="PR00147">
    <property type="entry name" value="DNAPHOTLYASE"/>
</dbReference>
<evidence type="ECO:0000256" key="3">
    <source>
        <dbReference type="ARBA" id="ARBA00022630"/>
    </source>
</evidence>
<dbReference type="RefSeq" id="WP_189480442.1">
    <property type="nucleotide sequence ID" value="NZ_BMYR01000002.1"/>
</dbReference>
<keyword evidence="5 6" id="KW-0157">Chromophore</keyword>
<dbReference type="Gene3D" id="1.10.579.10">
    <property type="entry name" value="DNA Cyclobutane Dipyrimidine Photolyase, subunit A, domain 3"/>
    <property type="match status" value="1"/>
</dbReference>
<dbReference type="Pfam" id="PF03441">
    <property type="entry name" value="FAD_binding_7"/>
    <property type="match status" value="1"/>
</dbReference>
<dbReference type="InterPro" id="IPR014133">
    <property type="entry name" value="Cry_DASH"/>
</dbReference>
<keyword evidence="3 6" id="KW-0285">Flavoprotein</keyword>
<gene>
    <name evidence="8" type="primary">phrB3</name>
    <name evidence="8" type="ORF">GCM10008111_06410</name>
</gene>
<accession>A0ABQ2WFH8</accession>
<evidence type="ECO:0000313" key="9">
    <source>
        <dbReference type="Proteomes" id="UP000634667"/>
    </source>
</evidence>
<evidence type="ECO:0000259" key="7">
    <source>
        <dbReference type="PROSITE" id="PS51645"/>
    </source>
</evidence>
<organism evidence="8 9">
    <name type="scientific">Alishewanella tabrizica</name>
    <dbReference type="NCBI Taxonomy" id="671278"/>
    <lineage>
        <taxon>Bacteria</taxon>
        <taxon>Pseudomonadati</taxon>
        <taxon>Pseudomonadota</taxon>
        <taxon>Gammaproteobacteria</taxon>
        <taxon>Alteromonadales</taxon>
        <taxon>Alteromonadaceae</taxon>
        <taxon>Alishewanella</taxon>
    </lineage>
</organism>
<comment type="function">
    <text evidence="6">May have a photoreceptor function.</text>
</comment>
<dbReference type="PANTHER" id="PTHR11455">
    <property type="entry name" value="CRYPTOCHROME"/>
    <property type="match status" value="1"/>
</dbReference>
<dbReference type="PROSITE" id="PS51645">
    <property type="entry name" value="PHR_CRY_ALPHA_BETA"/>
    <property type="match status" value="1"/>
</dbReference>
<sequence>MGTLVLLNHCLRLEDNPLLTQVEGELCAVVTLTRQQFFGQQYGLNRANLSRLRAQIDTITALKQQLAQQQIGLVLCFGNSSQALLQLAKQLNADRIVAAEPTAPEEYQLFSRLKTQIQVELNDVNSLLGSSLRPAFQSMPDRFTTFRKTLEPLLQVSPAHPLFQRRPTQQWLSPDQADALSSNWQTLIALASRDEHTLTAPTMPSFDEATVWQRVEHYIWQQQHILHYKDTRNGLSGADYASFFSAPLALGSLSVRALWQQIVAFEEQVRANDSTYWLKFELLWREFFRWQMRKYQSRWFSRTGIHGQPDFQLPQLTPKQQKLFSRWCQGETGVPFIDANMVLLNQSGLMSNRGRQNVASYLIHDLQLDWRVGAAYFEQRLLDYDPASNWGNWAYIAGYGNSEARPFNIIKQAIMYDPQAQFVKQMLPDLTAQGKQAHRPVAGTTLPAHWRNWLAELD</sequence>